<dbReference type="FunFam" id="1.10.520.10:FF:000002">
    <property type="entry name" value="Catalase-peroxidase"/>
    <property type="match status" value="1"/>
</dbReference>
<dbReference type="NCBIfam" id="NF011635">
    <property type="entry name" value="PRK15061.1"/>
    <property type="match status" value="1"/>
</dbReference>
<dbReference type="EC" id="1.11.1.21" evidence="10 11"/>
<dbReference type="PROSITE" id="PS00435">
    <property type="entry name" value="PEROXIDASE_1"/>
    <property type="match status" value="1"/>
</dbReference>
<feature type="binding site" description="axial binding residue" evidence="10">
    <location>
        <position position="319"/>
    </location>
    <ligand>
        <name>heme</name>
        <dbReference type="ChEBI" id="CHEBI:30413"/>
    </ligand>
    <ligandPart>
        <name>Fe</name>
        <dbReference type="ChEBI" id="CHEBI:18248"/>
    </ligandPart>
</feature>
<evidence type="ECO:0000256" key="2">
    <source>
        <dbReference type="ARBA" id="ARBA00022617"/>
    </source>
</evidence>
<protein>
    <recommendedName>
        <fullName evidence="9 10">Catalase-peroxidase</fullName>
        <shortName evidence="10">CP</shortName>
        <ecNumber evidence="10 11">1.11.1.21</ecNumber>
    </recommendedName>
    <alternativeName>
        <fullName evidence="10">Peroxidase/catalase</fullName>
    </alternativeName>
</protein>
<dbReference type="GO" id="GO:0005829">
    <property type="term" value="C:cytosol"/>
    <property type="evidence" value="ECO:0007669"/>
    <property type="project" value="TreeGrafter"/>
</dbReference>
<dbReference type="PROSITE" id="PS50873">
    <property type="entry name" value="PEROXIDASE_4"/>
    <property type="match status" value="1"/>
</dbReference>
<dbReference type="AlphaFoldDB" id="A0A8K0S384"/>
<dbReference type="GO" id="GO:0046872">
    <property type="term" value="F:metal ion binding"/>
    <property type="evidence" value="ECO:0007669"/>
    <property type="project" value="UniProtKB-KW"/>
</dbReference>
<keyword evidence="4 10" id="KW-0560">Oxidoreductase</keyword>
<dbReference type="NCBIfam" id="TIGR00198">
    <property type="entry name" value="cat_per_HPI"/>
    <property type="match status" value="1"/>
</dbReference>
<keyword evidence="6 10" id="KW-0376">Hydrogen peroxide</keyword>
<evidence type="ECO:0000256" key="9">
    <source>
        <dbReference type="ARBA" id="ARBA00074141"/>
    </source>
</evidence>
<reference evidence="14" key="1">
    <citation type="journal article" date="2021" name="Nat. Commun.">
        <title>Genetic determinants of endophytism in the Arabidopsis root mycobiome.</title>
        <authorList>
            <person name="Mesny F."/>
            <person name="Miyauchi S."/>
            <person name="Thiergart T."/>
            <person name="Pickel B."/>
            <person name="Atanasova L."/>
            <person name="Karlsson M."/>
            <person name="Huettel B."/>
            <person name="Barry K.W."/>
            <person name="Haridas S."/>
            <person name="Chen C."/>
            <person name="Bauer D."/>
            <person name="Andreopoulos W."/>
            <person name="Pangilinan J."/>
            <person name="LaButti K."/>
            <person name="Riley R."/>
            <person name="Lipzen A."/>
            <person name="Clum A."/>
            <person name="Drula E."/>
            <person name="Henrissat B."/>
            <person name="Kohler A."/>
            <person name="Grigoriev I.V."/>
            <person name="Martin F.M."/>
            <person name="Hacquard S."/>
        </authorList>
    </citation>
    <scope>NUCLEOTIDE SEQUENCE</scope>
    <source>
        <strain evidence="14">MPI-SDFR-AT-0068</strain>
    </source>
</reference>
<sequence>MPRFILPSSRILSLSVARRALNKQHPRTSSFHTTAATMAEESKCPVAHRVPNVAGHGVTHQQWWPESLKTNILRQHTAVTNPYGENFSYAEAFKTLDFEALKADMRKVMTDSQDWWPADFGHYGGLFVRLSWHAAGTYRVFDGRGGGRQGQQRFAPLNSWPDNVSLDKARRLLWPIKQKYGNKISWADLIILAGTVALEDMGFKTAGFAAGREDTWEADEATYYGGEDTWLGNDVRYSNGHKGTKKPGATDSDEGPHKDIHSRDLEKPLAAAHHGLIYVNPEGPDGNPDPIAAARDIRETFGRMAMNDEETVALIAGGHTVGKTHGAGSTDHVGPEPEAADLAQQGLGWSNSYKTGKGPHTTTSGLEVTWTSTPVKWSHDYLKYLFQFEWELTKSPAGAHQWVAKDAEATVPDAYDSTKKQKPTMLTTDLSLRFDPEYEKISRRFLENPEEFNEAFAKAWFKLTHRDMGPRERYLGPDVPKEVFIWQDPVPERDYKLVDDGDISAIKTEILKSGVDVSKLVSTAWASASTFRGSDFRGGANGARIRLEPQKDWEVNNPAQLSKVLSSLEGIQKKFNDSQSSGKAISLADVIVLAGSAAVEKAAKDAGVNVTVPFIPGRTDATQEQTDVKSADHLQPAADGFRNYGASTDRVKLEHMLIDRAQLLGLSVPEITVLIGGLRALNTNWDGSSHGILTKRPGVLTNDFFVNLLDMSTEWKQVGNGDLFEGVDRKTGNKKWTGTRVDLVFGSHAELRATAETYAEAGGQEKLVRDFVAAWTKVMNADRYDVAKGSAQNVSPRL</sequence>
<keyword evidence="5 10" id="KW-0408">Iron</keyword>
<dbReference type="PRINTS" id="PR00458">
    <property type="entry name" value="PEROXIDASE"/>
</dbReference>
<dbReference type="InterPro" id="IPR000763">
    <property type="entry name" value="Catalase_peroxidase"/>
</dbReference>
<gene>
    <name evidence="10" type="primary">katG</name>
    <name evidence="14" type="ORF">BKA59DRAFT_471579</name>
</gene>
<keyword evidence="2 10" id="KW-0349">Heme</keyword>
<keyword evidence="15" id="KW-1185">Reference proteome</keyword>
<comment type="catalytic activity">
    <reaction evidence="8 10 11">
        <text>H2O2 + AH2 = A + 2 H2O</text>
        <dbReference type="Rhea" id="RHEA:30275"/>
        <dbReference type="ChEBI" id="CHEBI:13193"/>
        <dbReference type="ChEBI" id="CHEBI:15377"/>
        <dbReference type="ChEBI" id="CHEBI:16240"/>
        <dbReference type="ChEBI" id="CHEBI:17499"/>
        <dbReference type="EC" id="1.11.1.21"/>
    </reaction>
</comment>
<evidence type="ECO:0000256" key="4">
    <source>
        <dbReference type="ARBA" id="ARBA00023002"/>
    </source>
</evidence>
<evidence type="ECO:0000256" key="11">
    <source>
        <dbReference type="RuleBase" id="RU003451"/>
    </source>
</evidence>
<keyword evidence="1 10" id="KW-0575">Peroxidase</keyword>
<evidence type="ECO:0000256" key="10">
    <source>
        <dbReference type="HAMAP-Rule" id="MF_03108"/>
    </source>
</evidence>
<dbReference type="FunFam" id="1.10.420.10:FF:000004">
    <property type="entry name" value="Catalase-peroxidase"/>
    <property type="match status" value="1"/>
</dbReference>
<evidence type="ECO:0000256" key="6">
    <source>
        <dbReference type="ARBA" id="ARBA00023324"/>
    </source>
</evidence>
<comment type="caution">
    <text evidence="10">Lacks conserved residue(s) required for the propagation of feature annotation.</text>
</comment>
<organism evidence="14 15">
    <name type="scientific">Fusarium tricinctum</name>
    <dbReference type="NCBI Taxonomy" id="61284"/>
    <lineage>
        <taxon>Eukaryota</taxon>
        <taxon>Fungi</taxon>
        <taxon>Dikarya</taxon>
        <taxon>Ascomycota</taxon>
        <taxon>Pezizomycotina</taxon>
        <taxon>Sordariomycetes</taxon>
        <taxon>Hypocreomycetidae</taxon>
        <taxon>Hypocreales</taxon>
        <taxon>Nectriaceae</taxon>
        <taxon>Fusarium</taxon>
        <taxon>Fusarium tricinctum species complex</taxon>
    </lineage>
</organism>
<comment type="PTM">
    <text evidence="10">Formation of the three residue Trp-Tyr-Met cross-link is important for the catalase, but not the peroxidase activity of the enzyme.</text>
</comment>
<comment type="similarity">
    <text evidence="10 11">Belongs to the peroxidase family. Peroxidase/catalase subfamily.</text>
</comment>
<dbReference type="GO" id="GO:0042744">
    <property type="term" value="P:hydrogen peroxide catabolic process"/>
    <property type="evidence" value="ECO:0007669"/>
    <property type="project" value="UniProtKB-KW"/>
</dbReference>
<dbReference type="FunFam" id="1.10.420.10:FF:000002">
    <property type="entry name" value="Catalase-peroxidase"/>
    <property type="match status" value="1"/>
</dbReference>
<dbReference type="InterPro" id="IPR019793">
    <property type="entry name" value="Peroxidases_heam-ligand_BS"/>
</dbReference>
<evidence type="ECO:0000256" key="12">
    <source>
        <dbReference type="SAM" id="MobiDB-lite"/>
    </source>
</evidence>
<dbReference type="Proteomes" id="UP000813427">
    <property type="component" value="Unassembled WGS sequence"/>
</dbReference>
<dbReference type="GO" id="GO:0070301">
    <property type="term" value="P:cellular response to hydrogen peroxide"/>
    <property type="evidence" value="ECO:0007669"/>
    <property type="project" value="TreeGrafter"/>
</dbReference>
<name>A0A8K0S384_9HYPO</name>
<dbReference type="PANTHER" id="PTHR30555:SF0">
    <property type="entry name" value="CATALASE-PEROXIDASE"/>
    <property type="match status" value="1"/>
</dbReference>
<feature type="region of interest" description="Disordered" evidence="12">
    <location>
        <begin position="235"/>
        <end position="261"/>
    </location>
</feature>
<dbReference type="GO" id="GO:0004096">
    <property type="term" value="F:catalase activity"/>
    <property type="evidence" value="ECO:0007669"/>
    <property type="project" value="UniProtKB-UniRule"/>
</dbReference>
<dbReference type="CDD" id="cd00649">
    <property type="entry name" value="catalase_peroxidase_1"/>
    <property type="match status" value="1"/>
</dbReference>
<dbReference type="InterPro" id="IPR019794">
    <property type="entry name" value="Peroxidases_AS"/>
</dbReference>
<feature type="site" description="Transition state stabilizer" evidence="10">
    <location>
        <position position="129"/>
    </location>
</feature>
<comment type="cofactor">
    <cofactor evidence="10">
        <name>heme b</name>
        <dbReference type="ChEBI" id="CHEBI:60344"/>
    </cofactor>
    <text evidence="10">Binds 1 heme b (iron(II)-protoporphyrin IX) group per monomer.</text>
</comment>
<evidence type="ECO:0000256" key="1">
    <source>
        <dbReference type="ARBA" id="ARBA00022559"/>
    </source>
</evidence>
<evidence type="ECO:0000259" key="13">
    <source>
        <dbReference type="PROSITE" id="PS50873"/>
    </source>
</evidence>
<feature type="active site" description="Proton acceptor" evidence="10">
    <location>
        <position position="133"/>
    </location>
</feature>
<proteinExistence type="inferred from homology"/>
<dbReference type="SUPFAM" id="SSF48113">
    <property type="entry name" value="Heme-dependent peroxidases"/>
    <property type="match status" value="2"/>
</dbReference>
<comment type="caution">
    <text evidence="14">The sequence shown here is derived from an EMBL/GenBank/DDBJ whole genome shotgun (WGS) entry which is preliminary data.</text>
</comment>
<dbReference type="GO" id="GO:0020037">
    <property type="term" value="F:heme binding"/>
    <property type="evidence" value="ECO:0007669"/>
    <property type="project" value="InterPro"/>
</dbReference>
<dbReference type="CDD" id="cd08200">
    <property type="entry name" value="catalase_peroxidase_2"/>
    <property type="match status" value="1"/>
</dbReference>
<keyword evidence="3 10" id="KW-0479">Metal-binding</keyword>
<evidence type="ECO:0000256" key="5">
    <source>
        <dbReference type="ARBA" id="ARBA00023004"/>
    </source>
</evidence>
<dbReference type="InterPro" id="IPR010255">
    <property type="entry name" value="Haem_peroxidase_sf"/>
</dbReference>
<dbReference type="EMBL" id="JAGPXF010000003">
    <property type="protein sequence ID" value="KAH7251074.1"/>
    <property type="molecule type" value="Genomic_DNA"/>
</dbReference>
<dbReference type="PANTHER" id="PTHR30555">
    <property type="entry name" value="HYDROPEROXIDASE I, BIFUNCTIONAL CATALASE-PEROXIDASE"/>
    <property type="match status" value="1"/>
</dbReference>
<comment type="catalytic activity">
    <reaction evidence="7 10 11">
        <text>2 H2O2 = O2 + 2 H2O</text>
        <dbReference type="Rhea" id="RHEA:20309"/>
        <dbReference type="ChEBI" id="CHEBI:15377"/>
        <dbReference type="ChEBI" id="CHEBI:15379"/>
        <dbReference type="ChEBI" id="CHEBI:16240"/>
        <dbReference type="EC" id="1.11.1.21"/>
    </reaction>
</comment>
<evidence type="ECO:0000313" key="15">
    <source>
        <dbReference type="Proteomes" id="UP000813427"/>
    </source>
</evidence>
<evidence type="ECO:0000256" key="8">
    <source>
        <dbReference type="ARBA" id="ARBA00051651"/>
    </source>
</evidence>
<evidence type="ECO:0000256" key="3">
    <source>
        <dbReference type="ARBA" id="ARBA00022723"/>
    </source>
</evidence>
<evidence type="ECO:0000313" key="14">
    <source>
        <dbReference type="EMBL" id="KAH7251074.1"/>
    </source>
</evidence>
<feature type="domain" description="Plant heme peroxidase family profile" evidence="13">
    <location>
        <begin position="166"/>
        <end position="483"/>
    </location>
</feature>
<feature type="cross-link" description="Tryptophyl-tyrosyl-methioninium (Tyr-Met) (with Trp-132)" evidence="10">
    <location>
        <begin position="278"/>
        <end position="304"/>
    </location>
</feature>
<evidence type="ECO:0000256" key="7">
    <source>
        <dbReference type="ARBA" id="ARBA00049145"/>
    </source>
</evidence>
<dbReference type="Pfam" id="PF00141">
    <property type="entry name" value="peroxidase"/>
    <property type="match status" value="2"/>
</dbReference>
<dbReference type="PROSITE" id="PS00436">
    <property type="entry name" value="PEROXIDASE_2"/>
    <property type="match status" value="1"/>
</dbReference>
<dbReference type="PRINTS" id="PR00460">
    <property type="entry name" value="BPEROXIDASE"/>
</dbReference>
<dbReference type="Gene3D" id="1.10.520.10">
    <property type="match status" value="2"/>
</dbReference>
<dbReference type="HAMAP" id="MF_01961">
    <property type="entry name" value="Catal_peroxid"/>
    <property type="match status" value="1"/>
</dbReference>
<dbReference type="OrthoDB" id="407695at2759"/>
<dbReference type="Gene3D" id="1.10.420.10">
    <property type="entry name" value="Peroxidase, domain 2"/>
    <property type="match status" value="2"/>
</dbReference>
<dbReference type="InterPro" id="IPR002016">
    <property type="entry name" value="Haem_peroxidase"/>
</dbReference>
<accession>A0A8K0S384</accession>